<dbReference type="EC" id="5.1.3.8" evidence="3"/>
<dbReference type="InterPro" id="IPR008928">
    <property type="entry name" value="6-hairpin_glycosidase_sf"/>
</dbReference>
<dbReference type="AlphaFoldDB" id="A0A3B0T100"/>
<dbReference type="SUPFAM" id="SSF48208">
    <property type="entry name" value="Six-hairpin glycosidases"/>
    <property type="match status" value="1"/>
</dbReference>
<dbReference type="GO" id="GO:0005975">
    <property type="term" value="P:carbohydrate metabolic process"/>
    <property type="evidence" value="ECO:0007669"/>
    <property type="project" value="InterPro"/>
</dbReference>
<comment type="similarity">
    <text evidence="1">Belongs to the N-acylglucosamine 2-epimerase family.</text>
</comment>
<evidence type="ECO:0000256" key="1">
    <source>
        <dbReference type="ARBA" id="ARBA00008558"/>
    </source>
</evidence>
<name>A0A3B0T100_9ZZZZ</name>
<proteinExistence type="inferred from homology"/>
<dbReference type="EMBL" id="UOEL01000025">
    <property type="protein sequence ID" value="VAW10570.1"/>
    <property type="molecule type" value="Genomic_DNA"/>
</dbReference>
<dbReference type="InterPro" id="IPR034116">
    <property type="entry name" value="AGE_dom"/>
</dbReference>
<dbReference type="InterPro" id="IPR010819">
    <property type="entry name" value="AGE/CE"/>
</dbReference>
<gene>
    <name evidence="3" type="ORF">MNBD_BACTEROID03-1780</name>
</gene>
<reference evidence="3" key="1">
    <citation type="submission" date="2018-06" db="EMBL/GenBank/DDBJ databases">
        <authorList>
            <person name="Zhirakovskaya E."/>
        </authorList>
    </citation>
    <scope>NUCLEOTIDE SEQUENCE</scope>
</reference>
<protein>
    <submittedName>
        <fullName evidence="3">N-acylglucosamine 2-epimerase</fullName>
        <ecNumber evidence="3">5.1.3.8</ecNumber>
    </submittedName>
</protein>
<dbReference type="InterPro" id="IPR012341">
    <property type="entry name" value="6hp_glycosidase-like_sf"/>
</dbReference>
<dbReference type="PANTHER" id="PTHR15108">
    <property type="entry name" value="N-ACYLGLUCOSAMINE-2-EPIMERASE"/>
    <property type="match status" value="1"/>
</dbReference>
<sequence length="391" mass="45845">MTEKFKEYELLYKNALLNNVIPFWKENSIDTKFGGYFTCLDIDGTVYDTDKFIWLQARQVWTFSMLYNKYKKNEEWLTIAKHGIDFLKKYGRDHDGNWYFSLKQDGAPLVQPYNIFSDCFAALAFGEYAFATGDESCKDISLKTYHTILSRQHNPKGKYNKTIPQNRPLKSFSLPMILANLTLELRWLLGEDSFKEYSATFLDEIMNSFLDKESLLIRENVLLSGERLDSFEGRLLNPGHGIEGMGFVMDVAYELGKPAIINQAIEIVLSTLEFGWDQKHGGIFYFMDVDGKPPLSLEWDQKLWWVHLEALVTLLTAFSLTGDKRCWEWYEKIHNYTWEHFSDKKHGEWYGYLNRQGEPLLTIKGGKWKGFFHVPRSLFRNYQLFEKLAID</sequence>
<dbReference type="Gene3D" id="1.50.10.10">
    <property type="match status" value="1"/>
</dbReference>
<evidence type="ECO:0000313" key="3">
    <source>
        <dbReference type="EMBL" id="VAW10570.1"/>
    </source>
</evidence>
<organism evidence="3">
    <name type="scientific">hydrothermal vent metagenome</name>
    <dbReference type="NCBI Taxonomy" id="652676"/>
    <lineage>
        <taxon>unclassified sequences</taxon>
        <taxon>metagenomes</taxon>
        <taxon>ecological metagenomes</taxon>
    </lineage>
</organism>
<dbReference type="CDD" id="cd00249">
    <property type="entry name" value="AGE"/>
    <property type="match status" value="1"/>
</dbReference>
<accession>A0A3B0T100</accession>
<keyword evidence="2 3" id="KW-0413">Isomerase</keyword>
<dbReference type="Pfam" id="PF07221">
    <property type="entry name" value="GlcNAc_2-epim"/>
    <property type="match status" value="1"/>
</dbReference>
<dbReference type="GO" id="GO:0050121">
    <property type="term" value="F:N-acylglucosamine 2-epimerase activity"/>
    <property type="evidence" value="ECO:0007669"/>
    <property type="project" value="UniProtKB-EC"/>
</dbReference>
<dbReference type="FunFam" id="1.50.10.10:FF:000021">
    <property type="entry name" value="N-acylglucosamine 2-epimerase"/>
    <property type="match status" value="1"/>
</dbReference>
<evidence type="ECO:0000256" key="2">
    <source>
        <dbReference type="ARBA" id="ARBA00023235"/>
    </source>
</evidence>